<evidence type="ECO:0000259" key="1">
    <source>
        <dbReference type="PROSITE" id="PS50851"/>
    </source>
</evidence>
<sequence length="184" mass="20811">MGLEDAAKQLQQIQAELSNNVYEQHKKNGETQEAYRKWATFSIADELYAIDVMQVKEVLRFTDITPVPGAPAGILGIINLRGSVVTVINSRTLFKLEDKEIDHNTRIVVVEFEDQEVLGILVDGVDEVLNLPESETERAPGVLREDSQRQFVQGVCYREEQLIILLDLDRMLAGFKAVQPEQEQ</sequence>
<dbReference type="Pfam" id="PF01584">
    <property type="entry name" value="CheW"/>
    <property type="match status" value="1"/>
</dbReference>
<gene>
    <name evidence="2" type="ORF">SAMN03080615_02604</name>
</gene>
<dbReference type="GO" id="GO:0007165">
    <property type="term" value="P:signal transduction"/>
    <property type="evidence" value="ECO:0007669"/>
    <property type="project" value="InterPro"/>
</dbReference>
<dbReference type="PANTHER" id="PTHR22617">
    <property type="entry name" value="CHEMOTAXIS SENSOR HISTIDINE KINASE-RELATED"/>
    <property type="match status" value="1"/>
</dbReference>
<dbReference type="OrthoDB" id="9790406at2"/>
<dbReference type="Gene3D" id="2.40.50.180">
    <property type="entry name" value="CheA-289, Domain 4"/>
    <property type="match status" value="1"/>
</dbReference>
<proteinExistence type="predicted"/>
<dbReference type="InterPro" id="IPR036061">
    <property type="entry name" value="CheW-like_dom_sf"/>
</dbReference>
<dbReference type="InterPro" id="IPR039315">
    <property type="entry name" value="CheW"/>
</dbReference>
<organism evidence="2 3">
    <name type="scientific">Amphritea atlantica</name>
    <dbReference type="NCBI Taxonomy" id="355243"/>
    <lineage>
        <taxon>Bacteria</taxon>
        <taxon>Pseudomonadati</taxon>
        <taxon>Pseudomonadota</taxon>
        <taxon>Gammaproteobacteria</taxon>
        <taxon>Oceanospirillales</taxon>
        <taxon>Oceanospirillaceae</taxon>
        <taxon>Amphritea</taxon>
    </lineage>
</organism>
<keyword evidence="3" id="KW-1185">Reference proteome</keyword>
<dbReference type="PANTHER" id="PTHR22617:SF23">
    <property type="entry name" value="CHEMOTAXIS PROTEIN CHEW"/>
    <property type="match status" value="1"/>
</dbReference>
<accession>A0A1H9IJU2</accession>
<dbReference type="STRING" id="355243.SAMN03080615_02604"/>
<feature type="domain" description="CheW-like" evidence="1">
    <location>
        <begin position="35"/>
        <end position="177"/>
    </location>
</feature>
<protein>
    <submittedName>
        <fullName evidence="2">Purine-binding chemotaxis protein CheW</fullName>
    </submittedName>
</protein>
<dbReference type="Gene3D" id="2.30.30.40">
    <property type="entry name" value="SH3 Domains"/>
    <property type="match status" value="1"/>
</dbReference>
<dbReference type="SMART" id="SM00260">
    <property type="entry name" value="CheW"/>
    <property type="match status" value="1"/>
</dbReference>
<dbReference type="EMBL" id="FOGB01000007">
    <property type="protein sequence ID" value="SEQ74880.1"/>
    <property type="molecule type" value="Genomic_DNA"/>
</dbReference>
<dbReference type="Proteomes" id="UP000198749">
    <property type="component" value="Unassembled WGS sequence"/>
</dbReference>
<dbReference type="SUPFAM" id="SSF50341">
    <property type="entry name" value="CheW-like"/>
    <property type="match status" value="1"/>
</dbReference>
<dbReference type="GO" id="GO:0006935">
    <property type="term" value="P:chemotaxis"/>
    <property type="evidence" value="ECO:0007669"/>
    <property type="project" value="InterPro"/>
</dbReference>
<reference evidence="3" key="1">
    <citation type="submission" date="2016-10" db="EMBL/GenBank/DDBJ databases">
        <authorList>
            <person name="Varghese N."/>
            <person name="Submissions S."/>
        </authorList>
    </citation>
    <scope>NUCLEOTIDE SEQUENCE [LARGE SCALE GENOMIC DNA]</scope>
    <source>
        <strain evidence="3">DSM 18887</strain>
    </source>
</reference>
<dbReference type="PROSITE" id="PS50851">
    <property type="entry name" value="CHEW"/>
    <property type="match status" value="1"/>
</dbReference>
<dbReference type="RefSeq" id="WP_091358908.1">
    <property type="nucleotide sequence ID" value="NZ_AP025284.1"/>
</dbReference>
<dbReference type="InterPro" id="IPR002545">
    <property type="entry name" value="CheW-lke_dom"/>
</dbReference>
<dbReference type="GO" id="GO:0005829">
    <property type="term" value="C:cytosol"/>
    <property type="evidence" value="ECO:0007669"/>
    <property type="project" value="TreeGrafter"/>
</dbReference>
<evidence type="ECO:0000313" key="2">
    <source>
        <dbReference type="EMBL" id="SEQ74880.1"/>
    </source>
</evidence>
<evidence type="ECO:0000313" key="3">
    <source>
        <dbReference type="Proteomes" id="UP000198749"/>
    </source>
</evidence>
<dbReference type="AlphaFoldDB" id="A0A1H9IJU2"/>
<dbReference type="CDD" id="cd00732">
    <property type="entry name" value="CheW"/>
    <property type="match status" value="1"/>
</dbReference>
<name>A0A1H9IJU2_9GAMM</name>